<comment type="caution">
    <text evidence="21">The sequence shown here is derived from an EMBL/GenBank/DDBJ whole genome shotgun (WGS) entry which is preliminary data.</text>
</comment>
<dbReference type="PANTHER" id="PTHR16631:SF17">
    <property type="entry name" value="GLUCAN ENDO-1,3-BETA-GLUCOSIDASE BTGC"/>
    <property type="match status" value="1"/>
</dbReference>
<keyword evidence="14" id="KW-0961">Cell wall biogenesis/degradation</keyword>
<keyword evidence="8" id="KW-0964">Secreted</keyword>
<name>A0ABQ7K1I5_9FUNG</name>
<dbReference type="Proteomes" id="UP001194696">
    <property type="component" value="Unassembled WGS sequence"/>
</dbReference>
<dbReference type="SUPFAM" id="SSF51445">
    <property type="entry name" value="(Trans)glycosidases"/>
    <property type="match status" value="1"/>
</dbReference>
<evidence type="ECO:0000256" key="13">
    <source>
        <dbReference type="ARBA" id="ARBA00023277"/>
    </source>
</evidence>
<evidence type="ECO:0000256" key="7">
    <source>
        <dbReference type="ARBA" id="ARBA00022512"/>
    </source>
</evidence>
<keyword evidence="10" id="KW-0378">Hydrolase</keyword>
<keyword evidence="12" id="KW-0325">Glycoprotein</keyword>
<evidence type="ECO:0000256" key="1">
    <source>
        <dbReference type="ARBA" id="ARBA00000382"/>
    </source>
</evidence>
<evidence type="ECO:0000256" key="4">
    <source>
        <dbReference type="ARBA" id="ARBA00008773"/>
    </source>
</evidence>
<dbReference type="InterPro" id="IPR017853">
    <property type="entry name" value="GH"/>
</dbReference>
<reference evidence="21 22" key="1">
    <citation type="journal article" date="2020" name="Fungal Divers.">
        <title>Resolving the Mortierellaceae phylogeny through synthesis of multi-gene phylogenetics and phylogenomics.</title>
        <authorList>
            <person name="Vandepol N."/>
            <person name="Liber J."/>
            <person name="Desiro A."/>
            <person name="Na H."/>
            <person name="Kennedy M."/>
            <person name="Barry K."/>
            <person name="Grigoriev I.V."/>
            <person name="Miller A.N."/>
            <person name="O'Donnell K."/>
            <person name="Stajich J.E."/>
            <person name="Bonito G."/>
        </authorList>
    </citation>
    <scope>NUCLEOTIDE SEQUENCE [LARGE SCALE GENOMIC DNA]</scope>
    <source>
        <strain evidence="21 22">AD045</strain>
    </source>
</reference>
<feature type="transmembrane region" description="Helical" evidence="20">
    <location>
        <begin position="70"/>
        <end position="91"/>
    </location>
</feature>
<evidence type="ECO:0000256" key="18">
    <source>
        <dbReference type="ARBA" id="ARBA00043078"/>
    </source>
</evidence>
<organism evidence="21 22">
    <name type="scientific">Linnemannia gamsii</name>
    <dbReference type="NCBI Taxonomy" id="64522"/>
    <lineage>
        <taxon>Eukaryota</taxon>
        <taxon>Fungi</taxon>
        <taxon>Fungi incertae sedis</taxon>
        <taxon>Mucoromycota</taxon>
        <taxon>Mortierellomycotina</taxon>
        <taxon>Mortierellomycetes</taxon>
        <taxon>Mortierellales</taxon>
        <taxon>Mortierellaceae</taxon>
        <taxon>Linnemannia</taxon>
    </lineage>
</organism>
<dbReference type="EMBL" id="JAAAIM010000357">
    <property type="protein sequence ID" value="KAG0289288.1"/>
    <property type="molecule type" value="Genomic_DNA"/>
</dbReference>
<evidence type="ECO:0000256" key="15">
    <source>
        <dbReference type="ARBA" id="ARBA00023326"/>
    </source>
</evidence>
<dbReference type="Gene3D" id="3.20.20.80">
    <property type="entry name" value="Glycosidases"/>
    <property type="match status" value="1"/>
</dbReference>
<keyword evidence="11 20" id="KW-0472">Membrane</keyword>
<keyword evidence="15" id="KW-0624">Polysaccharide degradation</keyword>
<evidence type="ECO:0000256" key="14">
    <source>
        <dbReference type="ARBA" id="ARBA00023316"/>
    </source>
</evidence>
<keyword evidence="22" id="KW-1185">Reference proteome</keyword>
<comment type="catalytic activity">
    <reaction evidence="1">
        <text>Hydrolysis of (1-&gt;3)-beta-D-glucosidic linkages in (1-&gt;3)-beta-D-glucans.</text>
        <dbReference type="EC" id="3.2.1.39"/>
    </reaction>
</comment>
<evidence type="ECO:0000313" key="21">
    <source>
        <dbReference type="EMBL" id="KAG0289288.1"/>
    </source>
</evidence>
<comment type="similarity">
    <text evidence="4 19">Belongs to the glycosyl hydrolase 17 family.</text>
</comment>
<gene>
    <name evidence="21" type="ORF">BGZ96_007123</name>
</gene>
<keyword evidence="20" id="KW-0812">Transmembrane</keyword>
<evidence type="ECO:0000256" key="9">
    <source>
        <dbReference type="ARBA" id="ARBA00022729"/>
    </source>
</evidence>
<dbReference type="Pfam" id="PF00332">
    <property type="entry name" value="Glyco_hydro_17"/>
    <property type="match status" value="1"/>
</dbReference>
<dbReference type="InterPro" id="IPR050732">
    <property type="entry name" value="Beta-glucan_modifiers"/>
</dbReference>
<proteinExistence type="inferred from homology"/>
<dbReference type="InterPro" id="IPR000490">
    <property type="entry name" value="Glyco_hydro_17"/>
</dbReference>
<evidence type="ECO:0000256" key="6">
    <source>
        <dbReference type="ARBA" id="ARBA00022475"/>
    </source>
</evidence>
<evidence type="ECO:0000256" key="2">
    <source>
        <dbReference type="ARBA" id="ARBA00004191"/>
    </source>
</evidence>
<evidence type="ECO:0000256" key="12">
    <source>
        <dbReference type="ARBA" id="ARBA00023180"/>
    </source>
</evidence>
<keyword evidence="7" id="KW-0134">Cell wall</keyword>
<evidence type="ECO:0000256" key="11">
    <source>
        <dbReference type="ARBA" id="ARBA00023136"/>
    </source>
</evidence>
<evidence type="ECO:0000256" key="5">
    <source>
        <dbReference type="ARBA" id="ARBA00012780"/>
    </source>
</evidence>
<keyword evidence="9" id="KW-0732">Signal</keyword>
<keyword evidence="13" id="KW-0119">Carbohydrate metabolism</keyword>
<comment type="function">
    <text evidence="16">Glucanases play a role in cell expansion during growth, in cell-cell fusion during mating, and in spore release during sporulation. This enzyme may be involved in beta-glucan degradation. Active on laminarin and lichenan.</text>
</comment>
<comment type="subcellular location">
    <subcellularLocation>
        <location evidence="3">Cell membrane</location>
        <topology evidence="3">Single-pass type II membrane protein</topology>
    </subcellularLocation>
    <subcellularLocation>
        <location evidence="2">Secreted</location>
        <location evidence="2">Cell wall</location>
    </subcellularLocation>
</comment>
<accession>A0ABQ7K1I5</accession>
<evidence type="ECO:0000256" key="19">
    <source>
        <dbReference type="RuleBase" id="RU004335"/>
    </source>
</evidence>
<evidence type="ECO:0000256" key="20">
    <source>
        <dbReference type="SAM" id="Phobius"/>
    </source>
</evidence>
<protein>
    <recommendedName>
        <fullName evidence="5">glucan endo-1,3-beta-D-glucosidase</fullName>
        <ecNumber evidence="5">3.2.1.39</ecNumber>
    </recommendedName>
    <alternativeName>
        <fullName evidence="18">Endo-1,3-beta-glucanase btgC</fullName>
    </alternativeName>
    <alternativeName>
        <fullName evidence="17">Laminarinase btgC</fullName>
    </alternativeName>
</protein>
<evidence type="ECO:0000256" key="3">
    <source>
        <dbReference type="ARBA" id="ARBA00004401"/>
    </source>
</evidence>
<dbReference type="EC" id="3.2.1.39" evidence="5"/>
<keyword evidence="20" id="KW-1133">Transmembrane helix</keyword>
<evidence type="ECO:0000313" key="22">
    <source>
        <dbReference type="Proteomes" id="UP001194696"/>
    </source>
</evidence>
<evidence type="ECO:0000256" key="16">
    <source>
        <dbReference type="ARBA" id="ARBA00037649"/>
    </source>
</evidence>
<dbReference type="PANTHER" id="PTHR16631">
    <property type="entry name" value="GLUCAN 1,3-BETA-GLUCOSIDASE"/>
    <property type="match status" value="1"/>
</dbReference>
<sequence length="364" mass="40106">MSHNHDNNNKLKYLDDEVETADYGYDRNASNAIHSTPQDRYHKGTNPKVAIASGGVAPVKTKRSSSMSRVLWLVAVLVVLVVAGILVWYYAFYKKNHGNEGNNGIGGGSEGGTNGDLGDGTAGQGTTNCNALRYTIDTIQRLKLNLQVVVGIWIEKDSATYTRQTEELYAVVAKYGWSNIIGVSVKFDQVESLSTLMTQITAVKNKVVQLGHPEIPVFTSDLESANRPPLTNQEDLAGVNLHPFFSGVPVDAAASWFWTYLNNTVSPAVQQGNLKPIPLWITEVGWPTFPATGNTNASIPSIPNLQKFVDTWLCEANAKNPPYYFFEFFDAPWKIRPGSAVEGFWDLLTIDKRLKVELPDCLAH</sequence>
<evidence type="ECO:0000256" key="17">
    <source>
        <dbReference type="ARBA" id="ARBA00042373"/>
    </source>
</evidence>
<keyword evidence="6" id="KW-1003">Cell membrane</keyword>
<evidence type="ECO:0000256" key="10">
    <source>
        <dbReference type="ARBA" id="ARBA00022801"/>
    </source>
</evidence>
<evidence type="ECO:0000256" key="8">
    <source>
        <dbReference type="ARBA" id="ARBA00022525"/>
    </source>
</evidence>